<dbReference type="EMBL" id="BAAACA010000009">
    <property type="protein sequence ID" value="GAA0588456.1"/>
    <property type="molecule type" value="Genomic_DNA"/>
</dbReference>
<evidence type="ECO:0000313" key="1">
    <source>
        <dbReference type="EMBL" id="GAA0588456.1"/>
    </source>
</evidence>
<reference evidence="2" key="1">
    <citation type="journal article" date="2019" name="Int. J. Syst. Evol. Microbiol.">
        <title>The Global Catalogue of Microorganisms (GCM) 10K type strain sequencing project: providing services to taxonomists for standard genome sequencing and annotation.</title>
        <authorList>
            <consortium name="The Broad Institute Genomics Platform"/>
            <consortium name="The Broad Institute Genome Sequencing Center for Infectious Disease"/>
            <person name="Wu L."/>
            <person name="Ma J."/>
        </authorList>
    </citation>
    <scope>NUCLEOTIDE SEQUENCE [LARGE SCALE GENOMIC DNA]</scope>
    <source>
        <strain evidence="2">JCM 5067</strain>
    </source>
</reference>
<protein>
    <submittedName>
        <fullName evidence="1">Uncharacterized protein</fullName>
    </submittedName>
</protein>
<name>A0ABP3QEH4_9ACTN</name>
<accession>A0ABP3QEH4</accession>
<proteinExistence type="predicted"/>
<evidence type="ECO:0000313" key="2">
    <source>
        <dbReference type="Proteomes" id="UP001500668"/>
    </source>
</evidence>
<keyword evidence="2" id="KW-1185">Reference proteome</keyword>
<organism evidence="1 2">
    <name type="scientific">Streptomyces crystallinus</name>
    <dbReference type="NCBI Taxonomy" id="68191"/>
    <lineage>
        <taxon>Bacteria</taxon>
        <taxon>Bacillati</taxon>
        <taxon>Actinomycetota</taxon>
        <taxon>Actinomycetes</taxon>
        <taxon>Kitasatosporales</taxon>
        <taxon>Streptomycetaceae</taxon>
        <taxon>Streptomyces</taxon>
    </lineage>
</organism>
<comment type="caution">
    <text evidence="1">The sequence shown here is derived from an EMBL/GenBank/DDBJ whole genome shotgun (WGS) entry which is preliminary data.</text>
</comment>
<dbReference type="Proteomes" id="UP001500668">
    <property type="component" value="Unassembled WGS sequence"/>
</dbReference>
<gene>
    <name evidence="1" type="ORF">GCM10010394_17110</name>
</gene>
<sequence>MPPEVTSVRFGVPDSTVAVSGVFSVSWLKYEASSVGRVTEERGEVRPAGTPVGAPATAVVAARAGAAARPPSGTEAAEAAKIPSRLRLEVWDMRAIMSQGWLTGDTGSPVRPM</sequence>